<sequence>MEEEEYEWVDSDGEDDTPNESSAGTGDVAKRACVEREHKAIHSQRHAKHQKRLPNDLNELRKVERDIRAANFGQQLSDNVYRRVLLAAVVMQLDCVKRIQKEGANSSRKTAPPRVRVRVYRLFTVGPITYSKIIHAYFNEEEKKHLLDGRATPAAKQHAVRKQRRSASPNANSCVLSEPNVSASRPGKSWILWSRRSGSWWRQRRMKAMSARQSRAHSSASRDISPRSDIAVASARMIYHSRSPFV</sequence>
<organism evidence="2">
    <name type="scientific">Albugo laibachii Nc14</name>
    <dbReference type="NCBI Taxonomy" id="890382"/>
    <lineage>
        <taxon>Eukaryota</taxon>
        <taxon>Sar</taxon>
        <taxon>Stramenopiles</taxon>
        <taxon>Oomycota</taxon>
        <taxon>Peronosporomycetes</taxon>
        <taxon>Albuginales</taxon>
        <taxon>Albuginaceae</taxon>
        <taxon>Albugo</taxon>
    </lineage>
</organism>
<proteinExistence type="predicted"/>
<evidence type="ECO:0000313" key="2">
    <source>
        <dbReference type="EMBL" id="CCA15255.1"/>
    </source>
</evidence>
<feature type="region of interest" description="Disordered" evidence="1">
    <location>
        <begin position="1"/>
        <end position="33"/>
    </location>
</feature>
<accession>F0W2G9</accession>
<dbReference type="HOGENOM" id="CLU_1130760_0_0_1"/>
<protein>
    <submittedName>
        <fullName evidence="2">AlNc14C10G1220 protein</fullName>
    </submittedName>
</protein>
<name>F0W2G9_9STRA</name>
<evidence type="ECO:0000256" key="1">
    <source>
        <dbReference type="SAM" id="MobiDB-lite"/>
    </source>
</evidence>
<feature type="compositionally biased region" description="Acidic residues" evidence="1">
    <location>
        <begin position="1"/>
        <end position="18"/>
    </location>
</feature>
<dbReference type="AlphaFoldDB" id="F0W2G9"/>
<gene>
    <name evidence="2" type="primary">AlNc14C10G1220</name>
    <name evidence="2" type="ORF">ALNC14_013980</name>
</gene>
<reference evidence="2" key="1">
    <citation type="journal article" date="2011" name="PLoS Biol.">
        <title>Gene gain and loss during evolution of obligate parasitism in the white rust pathogen of Arabidopsis thaliana.</title>
        <authorList>
            <person name="Kemen E."/>
            <person name="Gardiner A."/>
            <person name="Schultz-Larsen T."/>
            <person name="Kemen A.C."/>
            <person name="Balmuth A.L."/>
            <person name="Robert-Seilaniantz A."/>
            <person name="Bailey K."/>
            <person name="Holub E."/>
            <person name="Studholme D.J."/>
            <person name="Maclean D."/>
            <person name="Jones J.D."/>
        </authorList>
    </citation>
    <scope>NUCLEOTIDE SEQUENCE</scope>
</reference>
<reference evidence="2" key="2">
    <citation type="submission" date="2011-02" db="EMBL/GenBank/DDBJ databases">
        <authorList>
            <person name="MacLean D."/>
        </authorList>
    </citation>
    <scope>NUCLEOTIDE SEQUENCE</scope>
</reference>
<dbReference type="EMBL" id="FR824055">
    <property type="protein sequence ID" value="CCA15255.1"/>
    <property type="molecule type" value="Genomic_DNA"/>
</dbReference>